<feature type="transmembrane region" description="Helical" evidence="13">
    <location>
        <begin position="237"/>
        <end position="258"/>
    </location>
</feature>
<keyword evidence="8" id="KW-0677">Repeat</keyword>
<evidence type="ECO:0000259" key="14">
    <source>
        <dbReference type="Pfam" id="PF07732"/>
    </source>
</evidence>
<proteinExistence type="inferred from homology"/>
<evidence type="ECO:0000256" key="13">
    <source>
        <dbReference type="SAM" id="Phobius"/>
    </source>
</evidence>
<keyword evidence="13" id="KW-0812">Transmembrane</keyword>
<evidence type="ECO:0000313" key="17">
    <source>
        <dbReference type="Proteomes" id="UP001501586"/>
    </source>
</evidence>
<dbReference type="InterPro" id="IPR045087">
    <property type="entry name" value="Cu-oxidase_fam"/>
</dbReference>
<comment type="cofactor">
    <cofactor evidence="1">
        <name>Cu(+)</name>
        <dbReference type="ChEBI" id="CHEBI:49552"/>
    </cofactor>
</comment>
<sequence>MTVSPKPLTNRRRWHLRAGLPILLWALAAVIAVIVHRFVPQPRWLMVHTLALGMAPNAIIVWSSYFADALLRTRRTAHRREALTLIVLNLGIVAVFAGMLTDLTPLTVTGGLLVAAAALIHGVGLWLQARGALASRFAVTVRYYITAALCLPAGGWLGVEMARADEANTERLLLAHLALNLLGFVGLTVAGTLVSLWPTMLRTKIVPGAERAAAQAWWLLVIGVLLSAAAAAFGFTWLVAAGVLLYLAGLSVLSAALVREARVRPPEHFASWSVGFGMLWWIGCLVALVLILVSTESMPEAVTGVRNLTTPFIVGFLAQVLIGALSYLIPVVLGGGPNVSRRTSAVLDSGRWVRLVLVNGGGVLYLLPGPSLVEVATSLAAAAGLAAFLVLAVRAIIAATRGETAEQPDDMERAAAVRKARGGILTGLGIMAIVVAVAAALDPVAVTGRNSVTTSGGTGETTTVEVSMTGMAFSPNVIDVPAGDRLIIEISNDDTTGQVHDLTLANGAASERLAPGESATLDAGIITETTEGWCTVTGHRQMGMTLTFRVSGLAPEAPTGAEAPAEDGSNAGPADDDHRSGETEDAAGYDPNAGPGPEWEARDPRAPVEETGTVHQHAFTVTESEEEVAPGVRQELWTYNGTAPGPTLRGQVGDVFEITFANDGQIGHGIDFHASALAPDRPMRVIEPGEELTYRFTATKAGMFMYHCSALPMSVHIANGMFGAVIIEPPGGLPEVDHEFVMIQSEMYFGAAGEPGNPDELQAEEPDAVVFNGYPDQYSHEPIQVPVGERVRVWLLPVGPQRGMSFHIVGGQFDTDWSEGTYDLKCGYEPWSDAADECSTIGPLGSQTLALGVAQGGFVELEFPEAGHYPFVNHQMVDAERGASGVFEVLPAEPLR</sequence>
<evidence type="ECO:0000256" key="3">
    <source>
        <dbReference type="ARBA" id="ARBA00010609"/>
    </source>
</evidence>
<feature type="transmembrane region" description="Helical" evidence="13">
    <location>
        <begin position="212"/>
        <end position="231"/>
    </location>
</feature>
<name>A0ABP8EJC4_9MICO</name>
<dbReference type="PANTHER" id="PTHR11709">
    <property type="entry name" value="MULTI-COPPER OXIDASE"/>
    <property type="match status" value="1"/>
</dbReference>
<comment type="similarity">
    <text evidence="3">Belongs to the multicopper oxidase family.</text>
</comment>
<evidence type="ECO:0000256" key="12">
    <source>
        <dbReference type="SAM" id="MobiDB-lite"/>
    </source>
</evidence>
<feature type="transmembrane region" description="Helical" evidence="13">
    <location>
        <begin position="106"/>
        <end position="127"/>
    </location>
</feature>
<feature type="domain" description="Plastocyanin-like" evidence="14">
    <location>
        <begin position="621"/>
        <end position="730"/>
    </location>
</feature>
<dbReference type="Pfam" id="PF07732">
    <property type="entry name" value="Cu-oxidase_3"/>
    <property type="match status" value="1"/>
</dbReference>
<keyword evidence="7" id="KW-0479">Metal-binding</keyword>
<evidence type="ECO:0000256" key="9">
    <source>
        <dbReference type="ARBA" id="ARBA00023002"/>
    </source>
</evidence>
<keyword evidence="17" id="KW-1185">Reference proteome</keyword>
<evidence type="ECO:0000256" key="1">
    <source>
        <dbReference type="ARBA" id="ARBA00001960"/>
    </source>
</evidence>
<feature type="transmembrane region" description="Helical" evidence="13">
    <location>
        <begin position="312"/>
        <end position="334"/>
    </location>
</feature>
<keyword evidence="13" id="KW-0472">Membrane</keyword>
<keyword evidence="9" id="KW-0560">Oxidoreductase</keyword>
<feature type="transmembrane region" description="Helical" evidence="13">
    <location>
        <begin position="177"/>
        <end position="200"/>
    </location>
</feature>
<evidence type="ECO:0000256" key="4">
    <source>
        <dbReference type="ARBA" id="ARBA00011233"/>
    </source>
</evidence>
<evidence type="ECO:0000256" key="11">
    <source>
        <dbReference type="ARBA" id="ARBA00049340"/>
    </source>
</evidence>
<accession>A0ABP8EJC4</accession>
<evidence type="ECO:0000259" key="15">
    <source>
        <dbReference type="Pfam" id="PF13473"/>
    </source>
</evidence>
<comment type="subunit">
    <text evidence="4">Homotrimer.</text>
</comment>
<protein>
    <recommendedName>
        <fullName evidence="6">Copper-containing nitrite reductase</fullName>
        <ecNumber evidence="5">1.7.2.1</ecNumber>
    </recommendedName>
</protein>
<dbReference type="Gene3D" id="2.60.40.420">
    <property type="entry name" value="Cupredoxins - blue copper proteins"/>
    <property type="match status" value="3"/>
</dbReference>
<dbReference type="InterPro" id="IPR028096">
    <property type="entry name" value="EfeO_Cupredoxin"/>
</dbReference>
<reference evidence="17" key="1">
    <citation type="journal article" date="2019" name="Int. J. Syst. Evol. Microbiol.">
        <title>The Global Catalogue of Microorganisms (GCM) 10K type strain sequencing project: providing services to taxonomists for standard genome sequencing and annotation.</title>
        <authorList>
            <consortium name="The Broad Institute Genomics Platform"/>
            <consortium name="The Broad Institute Genome Sequencing Center for Infectious Disease"/>
            <person name="Wu L."/>
            <person name="Ma J."/>
        </authorList>
    </citation>
    <scope>NUCLEOTIDE SEQUENCE [LARGE SCALE GENOMIC DNA]</scope>
    <source>
        <strain evidence="17">JCM 17458</strain>
    </source>
</reference>
<dbReference type="Proteomes" id="UP001501586">
    <property type="component" value="Unassembled WGS sequence"/>
</dbReference>
<dbReference type="Pfam" id="PF13473">
    <property type="entry name" value="Cupredoxin_1"/>
    <property type="match status" value="1"/>
</dbReference>
<dbReference type="InterPro" id="IPR008972">
    <property type="entry name" value="Cupredoxin"/>
</dbReference>
<evidence type="ECO:0000256" key="7">
    <source>
        <dbReference type="ARBA" id="ARBA00022723"/>
    </source>
</evidence>
<feature type="transmembrane region" description="Helical" evidence="13">
    <location>
        <begin position="270"/>
        <end position="292"/>
    </location>
</feature>
<keyword evidence="10" id="KW-0186">Copper</keyword>
<feature type="transmembrane region" description="Helical" evidence="13">
    <location>
        <begin position="420"/>
        <end position="441"/>
    </location>
</feature>
<comment type="cofactor">
    <cofactor evidence="2">
        <name>Cu(2+)</name>
        <dbReference type="ChEBI" id="CHEBI:29036"/>
    </cofactor>
</comment>
<feature type="transmembrane region" description="Helical" evidence="13">
    <location>
        <begin position="355"/>
        <end position="373"/>
    </location>
</feature>
<evidence type="ECO:0000313" key="16">
    <source>
        <dbReference type="EMBL" id="GAA4283995.1"/>
    </source>
</evidence>
<dbReference type="InterPro" id="IPR001287">
    <property type="entry name" value="NO2-reductase_Cu"/>
</dbReference>
<dbReference type="SUPFAM" id="SSF49503">
    <property type="entry name" value="Cupredoxins"/>
    <property type="match status" value="3"/>
</dbReference>
<evidence type="ECO:0000256" key="8">
    <source>
        <dbReference type="ARBA" id="ARBA00022737"/>
    </source>
</evidence>
<organism evidence="16 17">
    <name type="scientific">Brevibacterium daeguense</name>
    <dbReference type="NCBI Taxonomy" id="909936"/>
    <lineage>
        <taxon>Bacteria</taxon>
        <taxon>Bacillati</taxon>
        <taxon>Actinomycetota</taxon>
        <taxon>Actinomycetes</taxon>
        <taxon>Micrococcales</taxon>
        <taxon>Brevibacteriaceae</taxon>
        <taxon>Brevibacterium</taxon>
    </lineage>
</organism>
<feature type="transmembrane region" description="Helical" evidence="13">
    <location>
        <begin position="139"/>
        <end position="157"/>
    </location>
</feature>
<evidence type="ECO:0000256" key="5">
    <source>
        <dbReference type="ARBA" id="ARBA00011882"/>
    </source>
</evidence>
<feature type="transmembrane region" description="Helical" evidence="13">
    <location>
        <begin position="20"/>
        <end position="39"/>
    </location>
</feature>
<feature type="region of interest" description="Disordered" evidence="12">
    <location>
        <begin position="555"/>
        <end position="604"/>
    </location>
</feature>
<comment type="catalytic activity">
    <reaction evidence="11">
        <text>nitric oxide + Fe(III)-[cytochrome c] + H2O = Fe(II)-[cytochrome c] + nitrite + 2 H(+)</text>
        <dbReference type="Rhea" id="RHEA:15233"/>
        <dbReference type="Rhea" id="RHEA-COMP:10350"/>
        <dbReference type="Rhea" id="RHEA-COMP:14399"/>
        <dbReference type="ChEBI" id="CHEBI:15377"/>
        <dbReference type="ChEBI" id="CHEBI:15378"/>
        <dbReference type="ChEBI" id="CHEBI:16301"/>
        <dbReference type="ChEBI" id="CHEBI:16480"/>
        <dbReference type="ChEBI" id="CHEBI:29033"/>
        <dbReference type="ChEBI" id="CHEBI:29034"/>
        <dbReference type="EC" id="1.7.2.1"/>
    </reaction>
</comment>
<dbReference type="EC" id="1.7.2.1" evidence="5"/>
<dbReference type="PANTHER" id="PTHR11709:SF394">
    <property type="entry name" value="FI03373P-RELATED"/>
    <property type="match status" value="1"/>
</dbReference>
<dbReference type="CDD" id="cd00920">
    <property type="entry name" value="Cupredoxin"/>
    <property type="match status" value="1"/>
</dbReference>
<comment type="caution">
    <text evidence="16">The sequence shown here is derived from an EMBL/GenBank/DDBJ whole genome shotgun (WGS) entry which is preliminary data.</text>
</comment>
<evidence type="ECO:0000256" key="2">
    <source>
        <dbReference type="ARBA" id="ARBA00001973"/>
    </source>
</evidence>
<dbReference type="CDD" id="cd11020">
    <property type="entry name" value="CuRO_1_CuNIR"/>
    <property type="match status" value="1"/>
</dbReference>
<dbReference type="PRINTS" id="PR00695">
    <property type="entry name" value="CUNO2RDTASE"/>
</dbReference>
<keyword evidence="13" id="KW-1133">Transmembrane helix</keyword>
<dbReference type="InterPro" id="IPR011707">
    <property type="entry name" value="Cu-oxidase-like_N"/>
</dbReference>
<feature type="transmembrane region" description="Helical" evidence="13">
    <location>
        <begin position="82"/>
        <end position="100"/>
    </location>
</feature>
<gene>
    <name evidence="16" type="ORF">GCM10022261_15260</name>
</gene>
<evidence type="ECO:0000256" key="10">
    <source>
        <dbReference type="ARBA" id="ARBA00023008"/>
    </source>
</evidence>
<dbReference type="RefSeq" id="WP_236864073.1">
    <property type="nucleotide sequence ID" value="NZ_BAABAZ010000005.1"/>
</dbReference>
<feature type="domain" description="EfeO-type cupredoxin-like" evidence="15">
    <location>
        <begin position="458"/>
        <end position="522"/>
    </location>
</feature>
<dbReference type="CDD" id="cd04208">
    <property type="entry name" value="CuRO_2_CuNIR"/>
    <property type="match status" value="1"/>
</dbReference>
<feature type="transmembrane region" description="Helical" evidence="13">
    <location>
        <begin position="379"/>
        <end position="399"/>
    </location>
</feature>
<feature type="transmembrane region" description="Helical" evidence="13">
    <location>
        <begin position="45"/>
        <end position="70"/>
    </location>
</feature>
<evidence type="ECO:0000256" key="6">
    <source>
        <dbReference type="ARBA" id="ARBA00017290"/>
    </source>
</evidence>
<dbReference type="EMBL" id="BAABAZ010000005">
    <property type="protein sequence ID" value="GAA4283995.1"/>
    <property type="molecule type" value="Genomic_DNA"/>
</dbReference>